<feature type="compositionally biased region" description="Low complexity" evidence="6">
    <location>
        <begin position="498"/>
        <end position="507"/>
    </location>
</feature>
<feature type="region of interest" description="Disordered" evidence="6">
    <location>
        <begin position="209"/>
        <end position="311"/>
    </location>
</feature>
<feature type="compositionally biased region" description="Low complexity" evidence="6">
    <location>
        <begin position="465"/>
        <end position="483"/>
    </location>
</feature>
<feature type="compositionally biased region" description="Basic and acidic residues" evidence="6">
    <location>
        <begin position="288"/>
        <end position="298"/>
    </location>
</feature>
<feature type="compositionally biased region" description="Basic and acidic residues" evidence="6">
    <location>
        <begin position="508"/>
        <end position="517"/>
    </location>
</feature>
<dbReference type="EMBL" id="LUGG01000001">
    <property type="protein sequence ID" value="OBZ78858.1"/>
    <property type="molecule type" value="Genomic_DNA"/>
</dbReference>
<feature type="compositionally biased region" description="Low complexity" evidence="6">
    <location>
        <begin position="209"/>
        <end position="224"/>
    </location>
</feature>
<comment type="caution">
    <text evidence="8">The sequence shown here is derived from an EMBL/GenBank/DDBJ whole genome shotgun (WGS) entry which is preliminary data.</text>
</comment>
<comment type="subcellular location">
    <subcellularLocation>
        <location evidence="1">Cytoplasm</location>
        <location evidence="1">Cytoskeleton</location>
    </subcellularLocation>
</comment>
<comment type="similarity">
    <text evidence="2">Belongs to the TPX2 family.</text>
</comment>
<dbReference type="Pfam" id="PF06886">
    <property type="entry name" value="TPX2"/>
    <property type="match status" value="1"/>
</dbReference>
<dbReference type="STRING" id="5627.A0A1C7MPT5"/>
<evidence type="ECO:0000313" key="8">
    <source>
        <dbReference type="EMBL" id="OBZ78858.1"/>
    </source>
</evidence>
<feature type="coiled-coil region" evidence="5">
    <location>
        <begin position="662"/>
        <end position="705"/>
    </location>
</feature>
<feature type="domain" description="TPX2 C-terminal" evidence="7">
    <location>
        <begin position="656"/>
        <end position="715"/>
    </location>
</feature>
<dbReference type="OMA" id="AHEREKF"/>
<dbReference type="AlphaFoldDB" id="A0A1C7MPT5"/>
<feature type="compositionally biased region" description="Polar residues" evidence="6">
    <location>
        <begin position="271"/>
        <end position="283"/>
    </location>
</feature>
<keyword evidence="5" id="KW-0175">Coiled coil</keyword>
<feature type="region of interest" description="Disordered" evidence="6">
    <location>
        <begin position="132"/>
        <end position="155"/>
    </location>
</feature>
<keyword evidence="3" id="KW-0963">Cytoplasm</keyword>
<evidence type="ECO:0000256" key="2">
    <source>
        <dbReference type="ARBA" id="ARBA00005885"/>
    </source>
</evidence>
<feature type="region of interest" description="Disordered" evidence="6">
    <location>
        <begin position="385"/>
        <end position="555"/>
    </location>
</feature>
<evidence type="ECO:0000256" key="6">
    <source>
        <dbReference type="SAM" id="MobiDB-lite"/>
    </source>
</evidence>
<evidence type="ECO:0000256" key="5">
    <source>
        <dbReference type="SAM" id="Coils"/>
    </source>
</evidence>
<feature type="compositionally biased region" description="Basic and acidic residues" evidence="6">
    <location>
        <begin position="229"/>
        <end position="249"/>
    </location>
</feature>
<feature type="compositionally biased region" description="Basic and acidic residues" evidence="6">
    <location>
        <begin position="538"/>
        <end position="550"/>
    </location>
</feature>
<keyword evidence="4" id="KW-0206">Cytoskeleton</keyword>
<feature type="region of interest" description="Disordered" evidence="6">
    <location>
        <begin position="64"/>
        <end position="83"/>
    </location>
</feature>
<gene>
    <name evidence="8" type="ORF">A0H81_01354</name>
</gene>
<dbReference type="Proteomes" id="UP000092993">
    <property type="component" value="Unassembled WGS sequence"/>
</dbReference>
<evidence type="ECO:0000256" key="4">
    <source>
        <dbReference type="ARBA" id="ARBA00023212"/>
    </source>
</evidence>
<reference evidence="8 9" key="1">
    <citation type="submission" date="2016-03" db="EMBL/GenBank/DDBJ databases">
        <title>Whole genome sequencing of Grifola frondosa 9006-11.</title>
        <authorList>
            <person name="Min B."/>
            <person name="Park H."/>
            <person name="Kim J.-G."/>
            <person name="Cho H."/>
            <person name="Oh Y.-L."/>
            <person name="Kong W.-S."/>
            <person name="Choi I.-G."/>
        </authorList>
    </citation>
    <scope>NUCLEOTIDE SEQUENCE [LARGE SCALE GENOMIC DNA]</scope>
    <source>
        <strain evidence="8 9">9006-11</strain>
    </source>
</reference>
<evidence type="ECO:0000256" key="1">
    <source>
        <dbReference type="ARBA" id="ARBA00004245"/>
    </source>
</evidence>
<dbReference type="OrthoDB" id="3242303at2759"/>
<name>A0A1C7MPT5_GRIFR</name>
<protein>
    <recommendedName>
        <fullName evidence="7">TPX2 C-terminal domain-containing protein</fullName>
    </recommendedName>
</protein>
<proteinExistence type="inferred from homology"/>
<dbReference type="InterPro" id="IPR027329">
    <property type="entry name" value="TPX2_C"/>
</dbReference>
<sequence length="742" mass="80022">MSELSLRHLPDLSVIPDDFSDSSFQIPASAGNANEILLADDTIRLPSNVPLTLAELTPRSRPIRTAPVRSSLRPRPAITTPHRNAFAPDLSAALSEDLSPFCTRDASFQIPTVTTKAGDLLTDDVPDFVGSRDDSLDNFAPPKESNLRQLGPGSSKRFKSPFIITDIPSDAVDILPLSKISDRQHGEALSNETQPRELATSIPSVIAGSAEAASDTTETSTVAAPVPAKGKDKEPVTSAGRRKEASGDKKAKRKQTVLGGITKTMKPKIPSSFTRNLSASAKGSRSGGQRDRAQDVVHRARGAGSSGPSLATDRLADTLMAFGKQMMMNSARTAQFELSEIPAVTQAASAGPDPVISAQSSEVPTRIPAESLSGAHDKSLTLSQLSPVVPPAPRSTSVSEPLGGVLPDVTTPPTPMRQSTKRSTPPDDGLSSERHKRSKIAAEPAASKSGSNQRRALQPSRAKNTTASSSASGPSRARRGASTVDPHEKQNGVSKPGASTSRSVSRRAAGEEAEKTTKPKGQSADAVLGSASLKRTGRSGDPHRSQRENVPETENVQWQLPDGHMYRSRRVPAIEKPAANLPPARTTKPIEFQFHTETRIEARKAELGKSGSLALGRSKAHAPFIIPDFKALHVAQELQAAARKEQIVPLIPLDIGLQTEVRAHEREKFEEARREREREIERQMEERRRQQELEEEREIKELRKRAVPKAHEVPECAITGHLTASTRSSITRKMGHFFCCCQ</sequence>
<evidence type="ECO:0000259" key="7">
    <source>
        <dbReference type="Pfam" id="PF06886"/>
    </source>
</evidence>
<keyword evidence="9" id="KW-1185">Reference proteome</keyword>
<evidence type="ECO:0000313" key="9">
    <source>
        <dbReference type="Proteomes" id="UP000092993"/>
    </source>
</evidence>
<accession>A0A1C7MPT5</accession>
<dbReference type="GO" id="GO:0005856">
    <property type="term" value="C:cytoskeleton"/>
    <property type="evidence" value="ECO:0007669"/>
    <property type="project" value="UniProtKB-SubCell"/>
</dbReference>
<evidence type="ECO:0000256" key="3">
    <source>
        <dbReference type="ARBA" id="ARBA00022490"/>
    </source>
</evidence>
<organism evidence="8 9">
    <name type="scientific">Grifola frondosa</name>
    <name type="common">Maitake</name>
    <name type="synonym">Polyporus frondosus</name>
    <dbReference type="NCBI Taxonomy" id="5627"/>
    <lineage>
        <taxon>Eukaryota</taxon>
        <taxon>Fungi</taxon>
        <taxon>Dikarya</taxon>
        <taxon>Basidiomycota</taxon>
        <taxon>Agaricomycotina</taxon>
        <taxon>Agaricomycetes</taxon>
        <taxon>Polyporales</taxon>
        <taxon>Grifolaceae</taxon>
        <taxon>Grifola</taxon>
    </lineage>
</organism>